<dbReference type="EnsemblMetazoa" id="XM_017133133.2">
    <property type="protein sequence ID" value="XP_016988622.1"/>
    <property type="gene ID" value="LOC108051146"/>
</dbReference>
<keyword evidence="1" id="KW-0862">Zinc</keyword>
<evidence type="ECO:0000256" key="1">
    <source>
        <dbReference type="PROSITE-ProRule" id="PRU00042"/>
    </source>
</evidence>
<feature type="domain" description="C2H2-type" evidence="3">
    <location>
        <begin position="261"/>
        <end position="297"/>
    </location>
</feature>
<feature type="compositionally biased region" description="Polar residues" evidence="2">
    <location>
        <begin position="190"/>
        <end position="211"/>
    </location>
</feature>
<evidence type="ECO:0000313" key="4">
    <source>
        <dbReference type="EnsemblMetazoa" id="XP_016988622.1"/>
    </source>
</evidence>
<keyword evidence="1" id="KW-0479">Metal-binding</keyword>
<feature type="compositionally biased region" description="Acidic residues" evidence="2">
    <location>
        <begin position="151"/>
        <end position="163"/>
    </location>
</feature>
<sequence length="327" mass="37456">MRSLFSNRYNNKRRELYDNNEEAREDQPSLPIYERAAGRRYKSYRQMANISREQLLSDSWLSTDRLPIVMRRSIERRTNRLLMPRYNPALATHEFSHNGRPRRGRPPAAATLARSASDFAVQVGGLPRPVGGGEEAQESDSDPQSPVQEIIDADEYPDTESETETGLHLNTDLGQPEVGQNNLVTPSQNLAMNSGHNVAMNSNDSLNPNSIQNTPQDQNPNQQQNQHYSPVIFTDDEDENIPPNLSVRTFLGAHRPPNRCFICPEQNCQQIFDVRRDLYKHQRDAGHHNWSHKCEKCGQIFRTAGFKRMHADKACERNLQKKKLKTK</sequence>
<gene>
    <name evidence="6" type="primary">LOC108051146</name>
    <name evidence="4" type="synonym">108051146</name>
</gene>
<dbReference type="Proteomes" id="UP001652680">
    <property type="component" value="Unassembled WGS sequence"/>
</dbReference>
<dbReference type="OrthoDB" id="7862788at2759"/>
<reference evidence="5" key="1">
    <citation type="journal article" date="2021" name="Elife">
        <title>Highly contiguous assemblies of 101 drosophilid genomes.</title>
        <authorList>
            <person name="Kim B.Y."/>
            <person name="Wang J.R."/>
            <person name="Miller D.E."/>
            <person name="Barmina O."/>
            <person name="Delaney E."/>
            <person name="Thompson A."/>
            <person name="Comeault A.A."/>
            <person name="Peede D."/>
            <person name="D'Agostino E.R."/>
            <person name="Pelaez J."/>
            <person name="Aguilar J.M."/>
            <person name="Haji D."/>
            <person name="Matsunaga T."/>
            <person name="Armstrong E.E."/>
            <person name="Zych M."/>
            <person name="Ogawa Y."/>
            <person name="Stamenkovic-Radak M."/>
            <person name="Jelic M."/>
            <person name="Veselinovic M.S."/>
            <person name="Tanaskovic M."/>
            <person name="Eric P."/>
            <person name="Gao J.J."/>
            <person name="Katoh T.K."/>
            <person name="Toda M.J."/>
            <person name="Watabe H."/>
            <person name="Watada M."/>
            <person name="Davis J.S."/>
            <person name="Moyle L.C."/>
            <person name="Manoli G."/>
            <person name="Bertolini E."/>
            <person name="Kostal V."/>
            <person name="Hawley R.S."/>
            <person name="Takahashi A."/>
            <person name="Jones C.D."/>
            <person name="Price D.K."/>
            <person name="Whiteman N."/>
            <person name="Kopp A."/>
            <person name="Matute D.R."/>
            <person name="Petrov D.A."/>
        </authorList>
    </citation>
    <scope>NUCLEOTIDE SEQUENCE [LARGE SCALE GENOMIC DNA]</scope>
</reference>
<dbReference type="InterPro" id="IPR013087">
    <property type="entry name" value="Znf_C2H2_type"/>
</dbReference>
<keyword evidence="1" id="KW-0863">Zinc-finger</keyword>
<feature type="region of interest" description="Disordered" evidence="2">
    <location>
        <begin position="190"/>
        <end position="225"/>
    </location>
</feature>
<name>A0A6P4FF80_DRORH</name>
<reference evidence="6" key="2">
    <citation type="submission" date="2025-04" db="UniProtKB">
        <authorList>
            <consortium name="RefSeq"/>
        </authorList>
    </citation>
    <scope>IDENTIFICATION</scope>
</reference>
<evidence type="ECO:0000313" key="5">
    <source>
        <dbReference type="Proteomes" id="UP001652680"/>
    </source>
</evidence>
<dbReference type="GeneID" id="108051146"/>
<dbReference type="GO" id="GO:0008270">
    <property type="term" value="F:zinc ion binding"/>
    <property type="evidence" value="ECO:0007669"/>
    <property type="project" value="UniProtKB-KW"/>
</dbReference>
<feature type="region of interest" description="Disordered" evidence="2">
    <location>
        <begin position="123"/>
        <end position="177"/>
    </location>
</feature>
<feature type="compositionally biased region" description="Low complexity" evidence="2">
    <location>
        <begin position="212"/>
        <end position="225"/>
    </location>
</feature>
<protein>
    <submittedName>
        <fullName evidence="6">Uncharacterized protein LOC108051146 isoform X1</fullName>
    </submittedName>
</protein>
<evidence type="ECO:0000313" key="6">
    <source>
        <dbReference type="RefSeq" id="XP_016988622.1"/>
    </source>
</evidence>
<dbReference type="RefSeq" id="XP_016988622.1">
    <property type="nucleotide sequence ID" value="XM_017133133.1"/>
</dbReference>
<evidence type="ECO:0000256" key="2">
    <source>
        <dbReference type="SAM" id="MobiDB-lite"/>
    </source>
</evidence>
<dbReference type="PROSITE" id="PS00028">
    <property type="entry name" value="ZINC_FINGER_C2H2_1"/>
    <property type="match status" value="1"/>
</dbReference>
<dbReference type="PROSITE" id="PS50157">
    <property type="entry name" value="ZINC_FINGER_C2H2_2"/>
    <property type="match status" value="1"/>
</dbReference>
<evidence type="ECO:0000259" key="3">
    <source>
        <dbReference type="PROSITE" id="PS50157"/>
    </source>
</evidence>
<accession>A0A6P4FF80</accession>
<proteinExistence type="predicted"/>
<keyword evidence="5" id="KW-1185">Reference proteome</keyword>
<dbReference type="AlphaFoldDB" id="A0A6P4FF80"/>
<reference evidence="4" key="3">
    <citation type="submission" date="2025-05" db="UniProtKB">
        <authorList>
            <consortium name="EnsemblMetazoa"/>
        </authorList>
    </citation>
    <scope>IDENTIFICATION</scope>
</reference>
<organism evidence="6">
    <name type="scientific">Drosophila rhopaloa</name>
    <name type="common">Fruit fly</name>
    <dbReference type="NCBI Taxonomy" id="1041015"/>
    <lineage>
        <taxon>Eukaryota</taxon>
        <taxon>Metazoa</taxon>
        <taxon>Ecdysozoa</taxon>
        <taxon>Arthropoda</taxon>
        <taxon>Hexapoda</taxon>
        <taxon>Insecta</taxon>
        <taxon>Pterygota</taxon>
        <taxon>Neoptera</taxon>
        <taxon>Endopterygota</taxon>
        <taxon>Diptera</taxon>
        <taxon>Brachycera</taxon>
        <taxon>Muscomorpha</taxon>
        <taxon>Ephydroidea</taxon>
        <taxon>Drosophilidae</taxon>
        <taxon>Drosophila</taxon>
        <taxon>Sophophora</taxon>
    </lineage>
</organism>